<sequence length="1314" mass="147426">MSSQNLADGQQSLIDTANTRDRPELSQHLSALSLAANERYVSSQDWRDLEEAIRLSRLALKANDILDIAICDRQYDLACLLEDRFKVTRDKKDLQAAVEAYKESAFATQSQENHHGPRSHRYLLALKRLALETHNVSELDATLKQHISELNNLFQHPGIKADSLSDSQGVWIRTNAQLVTDCLSRRLAIASSDDSIVKQIGNTIHHEYLSRVRHLGPRKSLAEIARDVSINVEIVLVLGFEPDAGDAYLKQVEERHNFAKSIGATTCQVRTKLPWMSITEDEEEPANKPPPDNGTIVFTRNQMAGVLKDFDSSSKNDEKRVDDAPECLDTKLYEERREEVEQMLQKSQELHKAYVREQDSQYLEKATEIARRAIEVSASDEFSKINLLFKGPTPSGRHVSEVEYDIISHSRARYLLAVCLKSMYQQHGTVDKLNMALDEMQEAYKIALKIPFGKHPDMDLIVSRSGLLLRLRFLKFGHLHDLDLAVARFESLLDKPLESIEKIRAVELWSNYALILKTRFDRSDSPDDIDRCVASYRQALAMITPQERLYAPLVTALSGALLARYKMFKDVQDLEEGFSSAKQILPLLIAHQEANVVSLIDISHVLLRGLQYQQSQKSPSQPILEDDIEDAVRCSEAAVRCLPEHHVSRGTAFLTLASVLETQYRQKPSDETLRRCMEASEAAWASVFQNTKQEIMAGKQVATYLCLAEQWAEATTVLEEVAEVLSLATPRWLPKEDRLEVISNFAGLSSDAAITRLLSDSSAATDTVYKAVRSLEIGRGIILGSTLDYRMAYRSLRSVSEELAKDFVTLSGELDALSTLNTTSDVDRQRRRLNEKLAEIMDLIRCILDDETLKPPLPPGSIPSYQLQQVSPSIFTAYETVQRELRVLPEEGHLDELSERRQILANDFESLLSRIREHDELHDFLRPLDLKETIGLAEDGSLVLVSASSMTNRSVAIIINRAGLSLLHLPYLDVEDVEEGMMILRDATKSWTLKTAAAKNKAMLECLEWLWHAAVKPILDEILNGNQVDPKPRIHWIGTGLLSGAPFHAAGVYSSSSNKMECAMDLVISSYTPTLRALAYTRDNHKKNRHLDITDRFLIISAPQVPGTRDLTLVPREVANIQAVARPKVQTVLLDHGTSKQVMSELPLANFVHFACHGYSNPKDINESHLILYTDPVPESQSEDESHSEDSGKLSVREIQTLKSPAARLAYLSACSGAESKSTRLADETIHLASAFQLAGFEHVIGTMWPTKDAACQKVAEEFYKNLFEGDRPDATGSGARVVPYLALHNAVQKLREKNKEKPLIWAPFVHHGS</sequence>
<proteinExistence type="predicted"/>
<dbReference type="InterPro" id="IPR024983">
    <property type="entry name" value="CHAT_dom"/>
</dbReference>
<dbReference type="Proteomes" id="UP001166286">
    <property type="component" value="Unassembled WGS sequence"/>
</dbReference>
<comment type="caution">
    <text evidence="3">The sequence shown here is derived from an EMBL/GenBank/DDBJ whole genome shotgun (WGS) entry which is preliminary data.</text>
</comment>
<accession>A0AA39QYC3</accession>
<evidence type="ECO:0000313" key="3">
    <source>
        <dbReference type="EMBL" id="KAK0510365.1"/>
    </source>
</evidence>
<protein>
    <recommendedName>
        <fullName evidence="2">CHAT domain-containing protein</fullName>
    </recommendedName>
</protein>
<name>A0AA39QYC3_9LECA</name>
<feature type="coiled-coil region" evidence="1">
    <location>
        <begin position="330"/>
        <end position="357"/>
    </location>
</feature>
<dbReference type="EMBL" id="JAFEKC020000015">
    <property type="protein sequence ID" value="KAK0510365.1"/>
    <property type="molecule type" value="Genomic_DNA"/>
</dbReference>
<organism evidence="3 4">
    <name type="scientific">Cladonia borealis</name>
    <dbReference type="NCBI Taxonomy" id="184061"/>
    <lineage>
        <taxon>Eukaryota</taxon>
        <taxon>Fungi</taxon>
        <taxon>Dikarya</taxon>
        <taxon>Ascomycota</taxon>
        <taxon>Pezizomycotina</taxon>
        <taxon>Lecanoromycetes</taxon>
        <taxon>OSLEUM clade</taxon>
        <taxon>Lecanoromycetidae</taxon>
        <taxon>Lecanorales</taxon>
        <taxon>Lecanorineae</taxon>
        <taxon>Cladoniaceae</taxon>
        <taxon>Cladonia</taxon>
    </lineage>
</organism>
<keyword evidence="1" id="KW-0175">Coiled coil</keyword>
<evidence type="ECO:0000259" key="2">
    <source>
        <dbReference type="Pfam" id="PF12770"/>
    </source>
</evidence>
<dbReference type="Pfam" id="PF12770">
    <property type="entry name" value="CHAT"/>
    <property type="match status" value="1"/>
</dbReference>
<keyword evidence="4" id="KW-1185">Reference proteome</keyword>
<evidence type="ECO:0000313" key="4">
    <source>
        <dbReference type="Proteomes" id="UP001166286"/>
    </source>
</evidence>
<evidence type="ECO:0000256" key="1">
    <source>
        <dbReference type="SAM" id="Coils"/>
    </source>
</evidence>
<reference evidence="3" key="1">
    <citation type="submission" date="2023-03" db="EMBL/GenBank/DDBJ databases">
        <title>Complete genome of Cladonia borealis.</title>
        <authorList>
            <person name="Park H."/>
        </authorList>
    </citation>
    <scope>NUCLEOTIDE SEQUENCE</scope>
    <source>
        <strain evidence="3">ANT050790</strain>
    </source>
</reference>
<feature type="domain" description="CHAT" evidence="2">
    <location>
        <begin position="1005"/>
        <end position="1314"/>
    </location>
</feature>
<gene>
    <name evidence="3" type="ORF">JMJ35_006797</name>
</gene>